<dbReference type="InterPro" id="IPR016181">
    <property type="entry name" value="Acyl_CoA_acyltransferase"/>
</dbReference>
<feature type="domain" description="N-acetyltransferase" evidence="1">
    <location>
        <begin position="122"/>
        <end position="253"/>
    </location>
</feature>
<keyword evidence="3" id="KW-1185">Reference proteome</keyword>
<dbReference type="AlphaFoldDB" id="A0A0V8JKF2"/>
<dbReference type="CDD" id="cd04301">
    <property type="entry name" value="NAT_SF"/>
    <property type="match status" value="1"/>
</dbReference>
<dbReference type="RefSeq" id="WP_062686875.1">
    <property type="nucleotide sequence ID" value="NZ_KQ758656.1"/>
</dbReference>
<accession>A0A0V8JKF2</accession>
<dbReference type="GO" id="GO:0016747">
    <property type="term" value="F:acyltransferase activity, transferring groups other than amino-acyl groups"/>
    <property type="evidence" value="ECO:0007669"/>
    <property type="project" value="InterPro"/>
</dbReference>
<reference evidence="2 3" key="1">
    <citation type="submission" date="2015-11" db="EMBL/GenBank/DDBJ databases">
        <title>Bacillus caseinolyticus sp nov.</title>
        <authorList>
            <person name="Dastager S.G."/>
            <person name="Mawlankar R."/>
        </authorList>
    </citation>
    <scope>NUCLEOTIDE SEQUENCE [LARGE SCALE GENOMIC DNA]</scope>
    <source>
        <strain evidence="2 3">SGD-V-76</strain>
    </source>
</reference>
<dbReference type="Proteomes" id="UP000053681">
    <property type="component" value="Unassembled WGS sequence"/>
</dbReference>
<dbReference type="SUPFAM" id="SSF55729">
    <property type="entry name" value="Acyl-CoA N-acyltransferases (Nat)"/>
    <property type="match status" value="1"/>
</dbReference>
<evidence type="ECO:0000313" key="3">
    <source>
        <dbReference type="Proteomes" id="UP000053681"/>
    </source>
</evidence>
<evidence type="ECO:0000259" key="1">
    <source>
        <dbReference type="PROSITE" id="PS51186"/>
    </source>
</evidence>
<dbReference type="PANTHER" id="PTHR47426">
    <property type="entry name" value="ACYL-COA N-ACYLTRANSFERASES (NAT) SUPERFAMILY PROTEIN"/>
    <property type="match status" value="1"/>
</dbReference>
<evidence type="ECO:0000313" key="2">
    <source>
        <dbReference type="EMBL" id="KSU87527.1"/>
    </source>
</evidence>
<dbReference type="PROSITE" id="PS51186">
    <property type="entry name" value="GNAT"/>
    <property type="match status" value="1"/>
</dbReference>
<sequence length="253" mass="28829">MQTTTDTLRLLEQLASNAWPAHTTEKLGDWTMRYTFGYTKRANSVHAVGSLPFDLNWLQKVENFYESRNTASCFHISQLSPAQLDETLGSKGYKKSDECFTMMAACEDTLQNVKLDIQYDAYYLREATPAWIDEFLTLEGFSKDRFDAYTHIFSSIHASKTFLRLSSNKETVGLGSVVVEQGYGCISNIIVHAKHRRKGIAKELVSALVQCAQRQEADYVYLQVVKENKPAVDLYEKLGFKAVSSHHYRILKK</sequence>
<gene>
    <name evidence="2" type="ORF">AS180_12405</name>
</gene>
<protein>
    <recommendedName>
        <fullName evidence="1">N-acetyltransferase domain-containing protein</fullName>
    </recommendedName>
</protein>
<organism evidence="2 3">
    <name type="scientific">Priestia veravalensis</name>
    <dbReference type="NCBI Taxonomy" id="1414648"/>
    <lineage>
        <taxon>Bacteria</taxon>
        <taxon>Bacillati</taxon>
        <taxon>Bacillota</taxon>
        <taxon>Bacilli</taxon>
        <taxon>Bacillales</taxon>
        <taxon>Bacillaceae</taxon>
        <taxon>Priestia</taxon>
    </lineage>
</organism>
<name>A0A0V8JKF2_9BACI</name>
<dbReference type="Gene3D" id="3.40.630.30">
    <property type="match status" value="1"/>
</dbReference>
<dbReference type="Pfam" id="PF24553">
    <property type="entry name" value="Rv0428c_C"/>
    <property type="match status" value="1"/>
</dbReference>
<dbReference type="InterPro" id="IPR056935">
    <property type="entry name" value="Rv0428c-like_C"/>
</dbReference>
<dbReference type="EMBL" id="LNQP01000041">
    <property type="protein sequence ID" value="KSU87527.1"/>
    <property type="molecule type" value="Genomic_DNA"/>
</dbReference>
<dbReference type="PANTHER" id="PTHR47426:SF3">
    <property type="entry name" value="GCN5-RELATED N-ACETYLTRANSFERASE 6, CHLOROPLASTIC"/>
    <property type="match status" value="1"/>
</dbReference>
<proteinExistence type="predicted"/>
<comment type="caution">
    <text evidence="2">The sequence shown here is derived from an EMBL/GenBank/DDBJ whole genome shotgun (WGS) entry which is preliminary data.</text>
</comment>
<dbReference type="Pfam" id="PF00583">
    <property type="entry name" value="Acetyltransf_1"/>
    <property type="match status" value="1"/>
</dbReference>
<dbReference type="InterPro" id="IPR000182">
    <property type="entry name" value="GNAT_dom"/>
</dbReference>